<reference evidence="2" key="1">
    <citation type="submission" date="2021-01" db="EMBL/GenBank/DDBJ databases">
        <authorList>
            <person name="Corre E."/>
            <person name="Pelletier E."/>
            <person name="Niang G."/>
            <person name="Scheremetjew M."/>
            <person name="Finn R."/>
            <person name="Kale V."/>
            <person name="Holt S."/>
            <person name="Cochrane G."/>
            <person name="Meng A."/>
            <person name="Brown T."/>
            <person name="Cohen L."/>
        </authorList>
    </citation>
    <scope>NUCLEOTIDE SEQUENCE</scope>
    <source>
        <strain evidence="2">CCMP826</strain>
    </source>
</reference>
<gene>
    <name evidence="2" type="ORF">HTAM1171_LOCUS227</name>
</gene>
<dbReference type="AlphaFoldDB" id="A0A7S2DVS2"/>
<name>A0A7S2DVS2_9STRA</name>
<feature type="transmembrane region" description="Helical" evidence="1">
    <location>
        <begin position="328"/>
        <end position="347"/>
    </location>
</feature>
<organism evidence="2">
    <name type="scientific">Helicotheca tamesis</name>
    <dbReference type="NCBI Taxonomy" id="374047"/>
    <lineage>
        <taxon>Eukaryota</taxon>
        <taxon>Sar</taxon>
        <taxon>Stramenopiles</taxon>
        <taxon>Ochrophyta</taxon>
        <taxon>Bacillariophyta</taxon>
        <taxon>Mediophyceae</taxon>
        <taxon>Lithodesmiophycidae</taxon>
        <taxon>Lithodesmiales</taxon>
        <taxon>Lithodesmiaceae</taxon>
        <taxon>Helicotheca</taxon>
    </lineage>
</organism>
<sequence>MTVVVTAFSSTSLSSSTKISPSLLHSNHVVPASIHNDPSSSPSLLILSAAAANNDNKNNVDLEELKKELTAYLKKREEMNADAVAREQVGKVVGGTKGNLVLDFVSGSPNKEYKVEEVPNVFDYDELNKYGYGNLVTPIMNAGGRLTIYKLMNMTPPKLSSRITKPKSAPKLVIDREGKNDQARYSGLKMTQMLDDDEMGKALMAANEKAKRGEEKKLMEEEYVMPFADKRNTGPKQTPDWTPEQLDEYNRKRGEALAWARREREGEFRQDENERLAVEGSLRIYASVVCLFVSFAFGKSTPAALSMMGVGGGNGDYGLLLDVLQAPALALVVAGIGSSVVSGFVLAPGKNRSSVTWLLKGLLGGPLAVLKLRELEELKTRGEWGEE</sequence>
<protein>
    <submittedName>
        <fullName evidence="2">Uncharacterized protein</fullName>
    </submittedName>
</protein>
<accession>A0A7S2DVS2</accession>
<feature type="transmembrane region" description="Helical" evidence="1">
    <location>
        <begin position="284"/>
        <end position="308"/>
    </location>
</feature>
<proteinExistence type="predicted"/>
<evidence type="ECO:0000313" key="2">
    <source>
        <dbReference type="EMBL" id="CAD9465819.1"/>
    </source>
</evidence>
<keyword evidence="1" id="KW-0472">Membrane</keyword>
<keyword evidence="1" id="KW-0812">Transmembrane</keyword>
<keyword evidence="1" id="KW-1133">Transmembrane helix</keyword>
<evidence type="ECO:0000256" key="1">
    <source>
        <dbReference type="SAM" id="Phobius"/>
    </source>
</evidence>
<dbReference type="EMBL" id="HBGV01000354">
    <property type="protein sequence ID" value="CAD9465819.1"/>
    <property type="molecule type" value="Transcribed_RNA"/>
</dbReference>